<evidence type="ECO:0000256" key="1">
    <source>
        <dbReference type="SAM" id="MobiDB-lite"/>
    </source>
</evidence>
<sequence length="190" mass="21596">MKDITRPPGELVAPVRPILPAGGALKGLDIRVSRPWGDFEEGGAEWRLDAKKGLVLEAKAKHCRTFDEWDETCTVLICKAPEDARDLLVQFRRWMKLMSIDYSWDHLRKFYDCLCARMEEASTTFERVSYTAHWEMYKRDKGVKMKGAGGVGGGNGSSSWGGSGGKYPRKVQNPLQKQDPVPWPYLWPYL</sequence>
<comment type="caution">
    <text evidence="2">The sequence shown here is derived from an EMBL/GenBank/DDBJ whole genome shotgun (WGS) entry which is preliminary data.</text>
</comment>
<gene>
    <name evidence="2" type="ORF">CYMTET_56078</name>
</gene>
<protein>
    <submittedName>
        <fullName evidence="2">Uncharacterized protein</fullName>
    </submittedName>
</protein>
<dbReference type="Proteomes" id="UP001190700">
    <property type="component" value="Unassembled WGS sequence"/>
</dbReference>
<evidence type="ECO:0000313" key="3">
    <source>
        <dbReference type="Proteomes" id="UP001190700"/>
    </source>
</evidence>
<reference evidence="2 3" key="1">
    <citation type="journal article" date="2015" name="Genome Biol. Evol.">
        <title>Comparative Genomics of a Bacterivorous Green Alga Reveals Evolutionary Causalities and Consequences of Phago-Mixotrophic Mode of Nutrition.</title>
        <authorList>
            <person name="Burns J.A."/>
            <person name="Paasch A."/>
            <person name="Narechania A."/>
            <person name="Kim E."/>
        </authorList>
    </citation>
    <scope>NUCLEOTIDE SEQUENCE [LARGE SCALE GENOMIC DNA]</scope>
    <source>
        <strain evidence="2 3">PLY_AMNH</strain>
    </source>
</reference>
<feature type="region of interest" description="Disordered" evidence="1">
    <location>
        <begin position="148"/>
        <end position="175"/>
    </location>
</feature>
<dbReference type="AlphaFoldDB" id="A0AAE0BCT5"/>
<proteinExistence type="predicted"/>
<organism evidence="2 3">
    <name type="scientific">Cymbomonas tetramitiformis</name>
    <dbReference type="NCBI Taxonomy" id="36881"/>
    <lineage>
        <taxon>Eukaryota</taxon>
        <taxon>Viridiplantae</taxon>
        <taxon>Chlorophyta</taxon>
        <taxon>Pyramimonadophyceae</taxon>
        <taxon>Pyramimonadales</taxon>
        <taxon>Pyramimonadaceae</taxon>
        <taxon>Cymbomonas</taxon>
    </lineage>
</organism>
<dbReference type="EMBL" id="LGRX02035659">
    <property type="protein sequence ID" value="KAK3233625.1"/>
    <property type="molecule type" value="Genomic_DNA"/>
</dbReference>
<evidence type="ECO:0000313" key="2">
    <source>
        <dbReference type="EMBL" id="KAK3233625.1"/>
    </source>
</evidence>
<feature type="compositionally biased region" description="Gly residues" evidence="1">
    <location>
        <begin position="148"/>
        <end position="165"/>
    </location>
</feature>
<accession>A0AAE0BCT5</accession>
<keyword evidence="3" id="KW-1185">Reference proteome</keyword>
<name>A0AAE0BCT5_9CHLO</name>